<protein>
    <recommendedName>
        <fullName evidence="1">Integrase catalytic domain-containing protein</fullName>
    </recommendedName>
</protein>
<keyword evidence="2" id="KW-1185">Reference proteome</keyword>
<gene>
    <name evidence="3" type="primary">LOC105271441</name>
</gene>
<accession>A0A9R1U7G9</accession>
<dbReference type="GO" id="GO:0015074">
    <property type="term" value="P:DNA integration"/>
    <property type="evidence" value="ECO:0007669"/>
    <property type="project" value="InterPro"/>
</dbReference>
<feature type="domain" description="Integrase catalytic" evidence="1">
    <location>
        <begin position="175"/>
        <end position="356"/>
    </location>
</feature>
<evidence type="ECO:0000313" key="3">
    <source>
        <dbReference type="RefSeq" id="XP_011311294.1"/>
    </source>
</evidence>
<evidence type="ECO:0000313" key="2">
    <source>
        <dbReference type="Proteomes" id="UP000694866"/>
    </source>
</evidence>
<dbReference type="InterPro" id="IPR036397">
    <property type="entry name" value="RNaseH_sf"/>
</dbReference>
<sequence length="392" mass="44350">MRKLDRKKNVVVPAVFSPESMEAARLYWIKATQAYHLQAECDIISHGFQLKKSHPLTKLTAFIDQQGVLRVGGRLKFSTLGAESRHQAIIPQGSVLAELLIRDSHQRTLHGGTQRTLTHLRRSYWIIGGRLPVRSFILKCVECARHRGIRAQQLMEQLPMARLVSDRAFSNTGVDYAGPISLKTWKGRGHKTQKGWLVVFVCMATSALHLEAVTDYSTDGFIAADRRFVSRRGYCRHLYSDCGTNFIGADKELKKLFSAGTKEFQHLSAVCLKDGTRWTFNSPGAPHFGGKWEAAVKSVKYHLSRTVRNTTFTFEDLSTLLTRIEAVLNSRPLQALSEDPDDVSCLTPGHFLIGEAPIALPEPNIEHLNVGRLSRWQLIQQRLQFFWKQWST</sequence>
<dbReference type="Gene3D" id="1.10.340.70">
    <property type="match status" value="1"/>
</dbReference>
<evidence type="ECO:0000259" key="1">
    <source>
        <dbReference type="PROSITE" id="PS50994"/>
    </source>
</evidence>
<name>A0A9R1U7G9_9HYME</name>
<dbReference type="RefSeq" id="XP_011311294.1">
    <property type="nucleotide sequence ID" value="XM_011312992.1"/>
</dbReference>
<dbReference type="Proteomes" id="UP000694866">
    <property type="component" value="Unplaced"/>
</dbReference>
<dbReference type="Gene3D" id="3.30.420.10">
    <property type="entry name" value="Ribonuclease H-like superfamily/Ribonuclease H"/>
    <property type="match status" value="1"/>
</dbReference>
<dbReference type="PANTHER" id="PTHR47331">
    <property type="entry name" value="PHD-TYPE DOMAIN-CONTAINING PROTEIN"/>
    <property type="match status" value="1"/>
</dbReference>
<dbReference type="GO" id="GO:0003676">
    <property type="term" value="F:nucleic acid binding"/>
    <property type="evidence" value="ECO:0007669"/>
    <property type="project" value="InterPro"/>
</dbReference>
<dbReference type="InterPro" id="IPR001584">
    <property type="entry name" value="Integrase_cat-core"/>
</dbReference>
<dbReference type="OrthoDB" id="6615390at2759"/>
<dbReference type="SUPFAM" id="SSF53098">
    <property type="entry name" value="Ribonuclease H-like"/>
    <property type="match status" value="1"/>
</dbReference>
<reference evidence="3" key="1">
    <citation type="submission" date="2025-08" db="UniProtKB">
        <authorList>
            <consortium name="RefSeq"/>
        </authorList>
    </citation>
    <scope>IDENTIFICATION</scope>
    <source>
        <strain evidence="3">USDA-PBARC FA_bdor</strain>
        <tissue evidence="3">Whole organism</tissue>
    </source>
</reference>
<organism evidence="2 3">
    <name type="scientific">Fopius arisanus</name>
    <dbReference type="NCBI Taxonomy" id="64838"/>
    <lineage>
        <taxon>Eukaryota</taxon>
        <taxon>Metazoa</taxon>
        <taxon>Ecdysozoa</taxon>
        <taxon>Arthropoda</taxon>
        <taxon>Hexapoda</taxon>
        <taxon>Insecta</taxon>
        <taxon>Pterygota</taxon>
        <taxon>Neoptera</taxon>
        <taxon>Endopterygota</taxon>
        <taxon>Hymenoptera</taxon>
        <taxon>Apocrita</taxon>
        <taxon>Ichneumonoidea</taxon>
        <taxon>Braconidae</taxon>
        <taxon>Opiinae</taxon>
        <taxon>Fopius</taxon>
    </lineage>
</organism>
<dbReference type="AlphaFoldDB" id="A0A9R1U7G9"/>
<dbReference type="KEGG" id="fas:105271441"/>
<dbReference type="Pfam" id="PF17921">
    <property type="entry name" value="Integrase_H2C2"/>
    <property type="match status" value="1"/>
</dbReference>
<proteinExistence type="predicted"/>
<dbReference type="PROSITE" id="PS50994">
    <property type="entry name" value="INTEGRASE"/>
    <property type="match status" value="1"/>
</dbReference>
<dbReference type="InterPro" id="IPR041588">
    <property type="entry name" value="Integrase_H2C2"/>
</dbReference>
<dbReference type="GeneID" id="105271441"/>
<dbReference type="InterPro" id="IPR012337">
    <property type="entry name" value="RNaseH-like_sf"/>
</dbReference>